<comment type="caution">
    <text evidence="2">The sequence shown here is derived from an EMBL/GenBank/DDBJ whole genome shotgun (WGS) entry which is preliminary data.</text>
</comment>
<feature type="transmembrane region" description="Helical" evidence="1">
    <location>
        <begin position="9"/>
        <end position="34"/>
    </location>
</feature>
<keyword evidence="3" id="KW-1185">Reference proteome</keyword>
<keyword evidence="1" id="KW-0472">Membrane</keyword>
<reference evidence="2 3" key="1">
    <citation type="submission" date="2022-05" db="EMBL/GenBank/DDBJ databases">
        <title>Sporolactobacillus sp nov CPB3-1, isolated from tree bark (Mangifera indica L.).</title>
        <authorList>
            <person name="Phuengjayaem S."/>
            <person name="Tanasupawat S."/>
        </authorList>
    </citation>
    <scope>NUCLEOTIDE SEQUENCE [LARGE SCALE GENOMIC DNA]</scope>
    <source>
        <strain evidence="2 3">CPB3-1</strain>
    </source>
</reference>
<accession>A0ABT0M7G8</accession>
<protein>
    <submittedName>
        <fullName evidence="2">Uncharacterized protein</fullName>
    </submittedName>
</protein>
<name>A0ABT0M7G8_9BACL</name>
<proteinExistence type="predicted"/>
<keyword evidence="1" id="KW-1133">Transmembrane helix</keyword>
<sequence>MKNVWTKQVILSALTIICAFITVFFLFSIGGIFFPNAAAGALSTLGPVTRDGVEHIQTPIHFTHNLEKEMVLNLKAYLGKLWANGSQGC</sequence>
<keyword evidence="1" id="KW-0812">Transmembrane</keyword>
<gene>
    <name evidence="2" type="ORF">M3N64_02500</name>
</gene>
<evidence type="ECO:0000256" key="1">
    <source>
        <dbReference type="SAM" id="Phobius"/>
    </source>
</evidence>
<dbReference type="EMBL" id="JAMAST010000002">
    <property type="protein sequence ID" value="MCL1630812.1"/>
    <property type="molecule type" value="Genomic_DNA"/>
</dbReference>
<dbReference type="RefSeq" id="WP_249096953.1">
    <property type="nucleotide sequence ID" value="NZ_JAMAST010000002.1"/>
</dbReference>
<dbReference type="Proteomes" id="UP001203004">
    <property type="component" value="Unassembled WGS sequence"/>
</dbReference>
<organism evidence="2 3">
    <name type="scientific">Sporolactobacillus mangiferae</name>
    <dbReference type="NCBI Taxonomy" id="2940498"/>
    <lineage>
        <taxon>Bacteria</taxon>
        <taxon>Bacillati</taxon>
        <taxon>Bacillota</taxon>
        <taxon>Bacilli</taxon>
        <taxon>Bacillales</taxon>
        <taxon>Sporolactobacillaceae</taxon>
        <taxon>Sporolactobacillus</taxon>
    </lineage>
</organism>
<evidence type="ECO:0000313" key="2">
    <source>
        <dbReference type="EMBL" id="MCL1630812.1"/>
    </source>
</evidence>
<evidence type="ECO:0000313" key="3">
    <source>
        <dbReference type="Proteomes" id="UP001203004"/>
    </source>
</evidence>